<name>A0AAU7J7H1_9VIRU</name>
<feature type="region of interest" description="Disordered" evidence="1">
    <location>
        <begin position="230"/>
        <end position="280"/>
    </location>
</feature>
<dbReference type="CDD" id="cd19958">
    <property type="entry name" value="pyocin_knob"/>
    <property type="match status" value="2"/>
</dbReference>
<reference evidence="2" key="1">
    <citation type="submission" date="2024-05" db="EMBL/GenBank/DDBJ databases">
        <title>Complete genome sequence of bacteriophages Merry and Sunny infecting Microbacterium sp. isolated from an alkaline commercial outdoor algal pond.</title>
        <authorList>
            <person name="Levesque A.V."/>
            <person name="Rabines A.J."/>
            <person name="Alrubaiaan E."/>
            <person name="Oliver A."/>
            <person name="Allen E.E."/>
            <person name="Hazlebeck D."/>
            <person name="Pinowska A."/>
            <person name="Traller J.C."/>
            <person name="Zeigler Allen L."/>
        </authorList>
    </citation>
    <scope>NUCLEOTIDE SEQUENCE</scope>
</reference>
<sequence>MTTLNLLGAETALGGYAPLRRGTITVSYRTARGGYVEIDGKRVVLPRPITVSIVNGQPTSVLELAPTRGYSAAQITIAGDGINPYTRFYAIPDLPSVDFGDLVEVDISTFEATDETIEAWLAAIGEVEAIRVAAVEDLEGIRTVTIEEVDAIRTDVQATAAQVDADADSAAGSAAAAQGSAIAAASSASAAAANASDSDASADAAQASADSAAGSASDAASSATSAGLSATSAASSAADASTSREGAETARTGAETARSGSETARTGAEAAQAGAETARTGAEAARDVSLAGQFLGTPLMSGADLNNVTTPGVYRVPSFGVLNTPGDMLGVMRVYARDQTNRFIQEFVRQSGNSNLDTRGTWTRSNHSLGWTPWRFTPSQRINSPAGQPGAEVFTWDDVNNREQALLAIGTSLGTVDLNSVTVPGHYWQGNVGNATAARNYPAPGNNGALEVLQMSTALIQRFVVHSGSATAAGRLAYQRSLSSGTWSAWRTVSTQRVDQTAGRAIYTWDDVNNREQLIYGDTGKRELTNADLLNGFTAARAYLRRVGSEVTLDMTGVARASDSTSNHFIQMPVGFRPGGSDPTFGIAIRSASNEVTQLGTSQGRLFGGPLPGASGWITMARFRTEDPWPTTLPGNAVGSIPA</sequence>
<proteinExistence type="predicted"/>
<dbReference type="EMBL" id="PP763431">
    <property type="protein sequence ID" value="XBN42085.1"/>
    <property type="molecule type" value="Genomic_DNA"/>
</dbReference>
<evidence type="ECO:0000256" key="1">
    <source>
        <dbReference type="SAM" id="MobiDB-lite"/>
    </source>
</evidence>
<organism evidence="2">
    <name type="scientific">Microbacterium phage Merry</name>
    <dbReference type="NCBI Taxonomy" id="3144827"/>
    <lineage>
        <taxon>Viruses</taxon>
    </lineage>
</organism>
<evidence type="ECO:0000313" key="2">
    <source>
        <dbReference type="EMBL" id="XBN42085.1"/>
    </source>
</evidence>
<accession>A0AAU7J7H1</accession>
<protein>
    <submittedName>
        <fullName evidence="2">Minor tail protein</fullName>
    </submittedName>
</protein>